<proteinExistence type="predicted"/>
<keyword evidence="6" id="KW-1185">Reference proteome</keyword>
<evidence type="ECO:0000256" key="1">
    <source>
        <dbReference type="ARBA" id="ARBA00022553"/>
    </source>
</evidence>
<dbReference type="SMART" id="SM00448">
    <property type="entry name" value="REC"/>
    <property type="match status" value="1"/>
</dbReference>
<evidence type="ECO:0000259" key="4">
    <source>
        <dbReference type="PROSITE" id="PS50110"/>
    </source>
</evidence>
<keyword evidence="1 3" id="KW-0597">Phosphoprotein</keyword>
<evidence type="ECO:0000256" key="2">
    <source>
        <dbReference type="ARBA" id="ARBA00023012"/>
    </source>
</evidence>
<reference evidence="5 6" key="1">
    <citation type="journal article" date="2016" name="C (Basel)">
        <title>Selective Growth of and Electricity Production by Marine Exoelectrogenic Bacteria in Self-Aggregated Hydrogel of Microbially Reduced Graphene Oxide.</title>
        <authorList>
            <person name="Yoshida N."/>
            <person name="Goto Y."/>
            <person name="Miyata Y."/>
        </authorList>
    </citation>
    <scope>NUCLEOTIDE SEQUENCE [LARGE SCALE GENOMIC DNA]</scope>
    <source>
        <strain evidence="5 6">NIT-T3</strain>
    </source>
</reference>
<dbReference type="Pfam" id="PF00072">
    <property type="entry name" value="Response_reg"/>
    <property type="match status" value="1"/>
</dbReference>
<evidence type="ECO:0000313" key="5">
    <source>
        <dbReference type="EMBL" id="BCR06518.1"/>
    </source>
</evidence>
<dbReference type="RefSeq" id="WP_221249893.1">
    <property type="nucleotide sequence ID" value="NZ_AP024355.1"/>
</dbReference>
<keyword evidence="2" id="KW-0902">Two-component regulatory system</keyword>
<evidence type="ECO:0000256" key="3">
    <source>
        <dbReference type="PROSITE-ProRule" id="PRU00169"/>
    </source>
</evidence>
<dbReference type="InterPro" id="IPR011006">
    <property type="entry name" value="CheY-like_superfamily"/>
</dbReference>
<sequence length="144" mass="16137">MQPPQGATPKPGKGPYISILCVEDEPTTREFLSKIIAIKFPAQTIHTAENGQAGLEMFRKTRAKIVLTDISMPIMDGIQMAREIRRLEPDAYIVALSAHSRAEYPAQELEALFARYMLKPVKTRQLCEAIDEGIARSRVEPPQM</sequence>
<dbReference type="InterPro" id="IPR001789">
    <property type="entry name" value="Sig_transdc_resp-reg_receiver"/>
</dbReference>
<dbReference type="PANTHER" id="PTHR45339">
    <property type="entry name" value="HYBRID SIGNAL TRANSDUCTION HISTIDINE KINASE J"/>
    <property type="match status" value="1"/>
</dbReference>
<dbReference type="PANTHER" id="PTHR45339:SF1">
    <property type="entry name" value="HYBRID SIGNAL TRANSDUCTION HISTIDINE KINASE J"/>
    <property type="match status" value="1"/>
</dbReference>
<dbReference type="Proteomes" id="UP001319827">
    <property type="component" value="Chromosome"/>
</dbReference>
<protein>
    <recommendedName>
        <fullName evidence="4">Response regulatory domain-containing protein</fullName>
    </recommendedName>
</protein>
<feature type="domain" description="Response regulatory" evidence="4">
    <location>
        <begin position="18"/>
        <end position="134"/>
    </location>
</feature>
<feature type="modified residue" description="4-aspartylphosphate" evidence="3">
    <location>
        <position position="69"/>
    </location>
</feature>
<dbReference type="PROSITE" id="PS50110">
    <property type="entry name" value="RESPONSE_REGULATORY"/>
    <property type="match status" value="1"/>
</dbReference>
<dbReference type="Gene3D" id="3.40.50.2300">
    <property type="match status" value="1"/>
</dbReference>
<gene>
    <name evidence="5" type="ORF">DESUT3_35870</name>
</gene>
<dbReference type="EMBL" id="AP024355">
    <property type="protein sequence ID" value="BCR06518.1"/>
    <property type="molecule type" value="Genomic_DNA"/>
</dbReference>
<accession>A0ABM8I073</accession>
<dbReference type="CDD" id="cd17536">
    <property type="entry name" value="REC_YesN-like"/>
    <property type="match status" value="1"/>
</dbReference>
<name>A0ABM8I073_9BACT</name>
<dbReference type="SUPFAM" id="SSF52172">
    <property type="entry name" value="CheY-like"/>
    <property type="match status" value="1"/>
</dbReference>
<reference evidence="5 6" key="2">
    <citation type="journal article" date="2021" name="Int. J. Syst. Evol. Microbiol.">
        <title>Isolation and Polyphasic Characterization of Desulfuromonas versatilis sp. Nov., an Electrogenic Bacteria Capable of Versatile Metabolism Isolated from a Graphene Oxide-Reducing Enrichment Culture.</title>
        <authorList>
            <person name="Xie L."/>
            <person name="Yoshida N."/>
            <person name="Ishii S."/>
            <person name="Meng L."/>
        </authorList>
    </citation>
    <scope>NUCLEOTIDE SEQUENCE [LARGE SCALE GENOMIC DNA]</scope>
    <source>
        <strain evidence="5 6">NIT-T3</strain>
    </source>
</reference>
<organism evidence="5 6">
    <name type="scientific">Desulfuromonas versatilis</name>
    <dbReference type="NCBI Taxonomy" id="2802975"/>
    <lineage>
        <taxon>Bacteria</taxon>
        <taxon>Pseudomonadati</taxon>
        <taxon>Thermodesulfobacteriota</taxon>
        <taxon>Desulfuromonadia</taxon>
        <taxon>Desulfuromonadales</taxon>
        <taxon>Desulfuromonadaceae</taxon>
        <taxon>Desulfuromonas</taxon>
    </lineage>
</organism>
<evidence type="ECO:0000313" key="6">
    <source>
        <dbReference type="Proteomes" id="UP001319827"/>
    </source>
</evidence>